<dbReference type="OrthoDB" id="1740536at2759"/>
<organism evidence="1 2">
    <name type="scientific">Actinidia rufa</name>
    <dbReference type="NCBI Taxonomy" id="165716"/>
    <lineage>
        <taxon>Eukaryota</taxon>
        <taxon>Viridiplantae</taxon>
        <taxon>Streptophyta</taxon>
        <taxon>Embryophyta</taxon>
        <taxon>Tracheophyta</taxon>
        <taxon>Spermatophyta</taxon>
        <taxon>Magnoliopsida</taxon>
        <taxon>eudicotyledons</taxon>
        <taxon>Gunneridae</taxon>
        <taxon>Pentapetalae</taxon>
        <taxon>asterids</taxon>
        <taxon>Ericales</taxon>
        <taxon>Actinidiaceae</taxon>
        <taxon>Actinidia</taxon>
    </lineage>
</organism>
<keyword evidence="2" id="KW-1185">Reference proteome</keyword>
<evidence type="ECO:0000313" key="2">
    <source>
        <dbReference type="Proteomes" id="UP000585474"/>
    </source>
</evidence>
<evidence type="ECO:0000313" key="1">
    <source>
        <dbReference type="EMBL" id="GFS41387.1"/>
    </source>
</evidence>
<dbReference type="Proteomes" id="UP000585474">
    <property type="component" value="Unassembled WGS sequence"/>
</dbReference>
<comment type="caution">
    <text evidence="1">The sequence shown here is derived from an EMBL/GenBank/DDBJ whole genome shotgun (WGS) entry which is preliminary data.</text>
</comment>
<name>A0A7J0DSA3_9ERIC</name>
<accession>A0A7J0DSA3</accession>
<protein>
    <submittedName>
        <fullName evidence="1">Uncharacterized protein</fullName>
    </submittedName>
</protein>
<proteinExistence type="predicted"/>
<dbReference type="AlphaFoldDB" id="A0A7J0DSA3"/>
<sequence>MHLCSYLLPRYSTNNPLDNKARPMANASQAPDLKGIHHEMHEIAEQIKIMKEINARLAILEVEDPSDKVVIMAMMEGLCPGLLFNSLSKSITETWSALQDKVDKYIAVEKLAEAKRGRRGKDDHRRQEPDTRRINYTGKLIKRSEREVRRRINK</sequence>
<reference evidence="2" key="1">
    <citation type="submission" date="2019-07" db="EMBL/GenBank/DDBJ databases">
        <title>De Novo Assembly of kiwifruit Actinidia rufa.</title>
        <authorList>
            <person name="Sugita-Konishi S."/>
            <person name="Sato K."/>
            <person name="Mori E."/>
            <person name="Abe Y."/>
            <person name="Kisaki G."/>
            <person name="Hamano K."/>
            <person name="Suezawa K."/>
            <person name="Otani M."/>
            <person name="Fukuda T."/>
            <person name="Manabe T."/>
            <person name="Gomi K."/>
            <person name="Tabuchi M."/>
            <person name="Akimitsu K."/>
            <person name="Kataoka I."/>
        </authorList>
    </citation>
    <scope>NUCLEOTIDE SEQUENCE [LARGE SCALE GENOMIC DNA]</scope>
    <source>
        <strain evidence="2">cv. Fuchu</strain>
    </source>
</reference>
<gene>
    <name evidence="1" type="ORF">Acr_00g0074010</name>
</gene>
<dbReference type="EMBL" id="BJWL01000374">
    <property type="protein sequence ID" value="GFS41387.1"/>
    <property type="molecule type" value="Genomic_DNA"/>
</dbReference>